<dbReference type="AlphaFoldDB" id="A0A6J6I185"/>
<feature type="region of interest" description="Disordered" evidence="1">
    <location>
        <begin position="1"/>
        <end position="35"/>
    </location>
</feature>
<evidence type="ECO:0000256" key="2">
    <source>
        <dbReference type="SAM" id="Phobius"/>
    </source>
</evidence>
<organism evidence="4">
    <name type="scientific">freshwater metagenome</name>
    <dbReference type="NCBI Taxonomy" id="449393"/>
    <lineage>
        <taxon>unclassified sequences</taxon>
        <taxon>metagenomes</taxon>
        <taxon>ecological metagenomes</taxon>
    </lineage>
</organism>
<keyword evidence="2" id="KW-0472">Membrane</keyword>
<accession>A0A6J6I185</accession>
<dbReference type="Gene3D" id="2.60.120.380">
    <property type="match status" value="1"/>
</dbReference>
<gene>
    <name evidence="4" type="ORF">UFOPK1827_01508</name>
</gene>
<name>A0A6J6I185_9ZZZZ</name>
<keyword evidence="2" id="KW-0812">Transmembrane</keyword>
<evidence type="ECO:0000256" key="1">
    <source>
        <dbReference type="SAM" id="MobiDB-lite"/>
    </source>
</evidence>
<proteinExistence type="predicted"/>
<keyword evidence="2" id="KW-1133">Transmembrane helix</keyword>
<dbReference type="InterPro" id="IPR046704">
    <property type="entry name" value="DUF6777"/>
</dbReference>
<sequence>MEPTQPPPPPAPPMPPTPPPTGSGFSGQPPQPPRRKRHVGLIITAIVLTVAILGGATVGIVAFTHSSSSSASKGEIFLEEASSLGDNPFGTLPGPAVAVSSTSTTTNLSTTTGGVVSSGQTLNAGTRGLYGGSLDSGRCDPEAQIAYLNQNRSIADAFVTALNRDQTLHWSGGNKVSRDQLPAYIRELTSVTLVRDTRVTNHGYRNGRATDIQSVLQAGTAVMVDRYGVPRVKCNCGNPLTPPVAVTVAPVYTGPQWPTFNPTNIVVVNQTTVVIDVFVITNLSGPGYIDRTAGATGVDTPGPPPVVGPNGQTLGTGDVQITLQWTGDCDLDLHVTDPSGAQISYGSPTSPTGGALDIDDIPNSGATGNHIENVFWAAGTAPRGAYQVYANGYGTQTSSMCPYTLGAFVSGHRVAGSNGQLSQDQNSPVAAFTF</sequence>
<feature type="transmembrane region" description="Helical" evidence="2">
    <location>
        <begin position="39"/>
        <end position="63"/>
    </location>
</feature>
<protein>
    <submittedName>
        <fullName evidence="4">Unannotated protein</fullName>
    </submittedName>
</protein>
<evidence type="ECO:0000259" key="3">
    <source>
        <dbReference type="Pfam" id="PF20568"/>
    </source>
</evidence>
<feature type="compositionally biased region" description="Pro residues" evidence="1">
    <location>
        <begin position="1"/>
        <end position="21"/>
    </location>
</feature>
<evidence type="ECO:0000313" key="4">
    <source>
        <dbReference type="EMBL" id="CAB4614468.1"/>
    </source>
</evidence>
<reference evidence="4" key="1">
    <citation type="submission" date="2020-05" db="EMBL/GenBank/DDBJ databases">
        <authorList>
            <person name="Chiriac C."/>
            <person name="Salcher M."/>
            <person name="Ghai R."/>
            <person name="Kavagutti S V."/>
        </authorList>
    </citation>
    <scope>NUCLEOTIDE SEQUENCE</scope>
</reference>
<feature type="domain" description="DUF6777" evidence="3">
    <location>
        <begin position="121"/>
        <end position="294"/>
    </location>
</feature>
<dbReference type="EMBL" id="CAEZUO010000086">
    <property type="protein sequence ID" value="CAB4614468.1"/>
    <property type="molecule type" value="Genomic_DNA"/>
</dbReference>
<dbReference type="Pfam" id="PF20568">
    <property type="entry name" value="DUF6777"/>
    <property type="match status" value="1"/>
</dbReference>